<reference evidence="7 8" key="1">
    <citation type="submission" date="2024-01" db="EMBL/GenBank/DDBJ databases">
        <title>The complete chloroplast genome sequence of Lithospermum erythrorhizon: insights into the phylogenetic relationship among Boraginaceae species and the maternal lineages of purple gromwells.</title>
        <authorList>
            <person name="Okada T."/>
            <person name="Watanabe K."/>
        </authorList>
    </citation>
    <scope>NUCLEOTIDE SEQUENCE [LARGE SCALE GENOMIC DNA]</scope>
</reference>
<dbReference type="InterPro" id="IPR015300">
    <property type="entry name" value="DNA-bd_pseudobarrel_sf"/>
</dbReference>
<evidence type="ECO:0000313" key="7">
    <source>
        <dbReference type="EMBL" id="GAA0155455.1"/>
    </source>
</evidence>
<keyword evidence="3" id="KW-0238">DNA-binding</keyword>
<dbReference type="SUPFAM" id="SSF101936">
    <property type="entry name" value="DNA-binding pseudobarrel domain"/>
    <property type="match status" value="1"/>
</dbReference>
<comment type="subcellular location">
    <subcellularLocation>
        <location evidence="1">Nucleus</location>
    </subcellularLocation>
</comment>
<comment type="caution">
    <text evidence="7">The sequence shown here is derived from an EMBL/GenBank/DDBJ whole genome shotgun (WGS) entry which is preliminary data.</text>
</comment>
<dbReference type="EMBL" id="BAABME010002626">
    <property type="protein sequence ID" value="GAA0155455.1"/>
    <property type="molecule type" value="Genomic_DNA"/>
</dbReference>
<gene>
    <name evidence="7" type="ORF">LIER_13178</name>
</gene>
<proteinExistence type="predicted"/>
<sequence>MLSTRFPLAAPLPQPSNPPQADRVFRLFGVNVIVPHQEEEVHAAWQCTKVLKKSDIDGSSRFLISRSFVREHVMPNLQNYQREILGNIGGGIRVDVLDADYGSTHQLTLRRWQSNSFVLISNWTRDFVNRRRLAINNTIGLSWDSRTSRLVFSVLNR</sequence>
<dbReference type="Proteomes" id="UP001454036">
    <property type="component" value="Unassembled WGS sequence"/>
</dbReference>
<evidence type="ECO:0000256" key="1">
    <source>
        <dbReference type="ARBA" id="ARBA00004123"/>
    </source>
</evidence>
<dbReference type="GO" id="GO:0005634">
    <property type="term" value="C:nucleus"/>
    <property type="evidence" value="ECO:0007669"/>
    <property type="project" value="UniProtKB-SubCell"/>
</dbReference>
<accession>A0AAV3PUX4</accession>
<evidence type="ECO:0000256" key="3">
    <source>
        <dbReference type="ARBA" id="ARBA00023125"/>
    </source>
</evidence>
<evidence type="ECO:0000313" key="8">
    <source>
        <dbReference type="Proteomes" id="UP001454036"/>
    </source>
</evidence>
<dbReference type="GO" id="GO:0003677">
    <property type="term" value="F:DNA binding"/>
    <property type="evidence" value="ECO:0007669"/>
    <property type="project" value="UniProtKB-KW"/>
</dbReference>
<dbReference type="Gene3D" id="2.40.330.10">
    <property type="entry name" value="DNA-binding pseudobarrel domain"/>
    <property type="match status" value="1"/>
</dbReference>
<evidence type="ECO:0000256" key="4">
    <source>
        <dbReference type="ARBA" id="ARBA00023163"/>
    </source>
</evidence>
<keyword evidence="4" id="KW-0804">Transcription</keyword>
<dbReference type="PANTHER" id="PTHR34269:SF11">
    <property type="entry name" value="B3 DOMAIN PROTEIN"/>
    <property type="match status" value="1"/>
</dbReference>
<dbReference type="InterPro" id="IPR051442">
    <property type="entry name" value="B3_domain"/>
</dbReference>
<evidence type="ECO:0000256" key="2">
    <source>
        <dbReference type="ARBA" id="ARBA00023015"/>
    </source>
</evidence>
<dbReference type="CDD" id="cd10017">
    <property type="entry name" value="B3_DNA"/>
    <property type="match status" value="1"/>
</dbReference>
<keyword evidence="5" id="KW-0539">Nucleus</keyword>
<feature type="domain" description="TF-B3" evidence="6">
    <location>
        <begin position="47"/>
        <end position="156"/>
    </location>
</feature>
<keyword evidence="8" id="KW-1185">Reference proteome</keyword>
<dbReference type="SMART" id="SM01019">
    <property type="entry name" value="B3"/>
    <property type="match status" value="1"/>
</dbReference>
<dbReference type="InterPro" id="IPR003340">
    <property type="entry name" value="B3_DNA-bd"/>
</dbReference>
<evidence type="ECO:0000256" key="5">
    <source>
        <dbReference type="ARBA" id="ARBA00023242"/>
    </source>
</evidence>
<evidence type="ECO:0000259" key="6">
    <source>
        <dbReference type="SMART" id="SM01019"/>
    </source>
</evidence>
<protein>
    <recommendedName>
        <fullName evidence="6">TF-B3 domain-containing protein</fullName>
    </recommendedName>
</protein>
<organism evidence="7 8">
    <name type="scientific">Lithospermum erythrorhizon</name>
    <name type="common">Purple gromwell</name>
    <name type="synonym">Lithospermum officinale var. erythrorhizon</name>
    <dbReference type="NCBI Taxonomy" id="34254"/>
    <lineage>
        <taxon>Eukaryota</taxon>
        <taxon>Viridiplantae</taxon>
        <taxon>Streptophyta</taxon>
        <taxon>Embryophyta</taxon>
        <taxon>Tracheophyta</taxon>
        <taxon>Spermatophyta</taxon>
        <taxon>Magnoliopsida</taxon>
        <taxon>eudicotyledons</taxon>
        <taxon>Gunneridae</taxon>
        <taxon>Pentapetalae</taxon>
        <taxon>asterids</taxon>
        <taxon>lamiids</taxon>
        <taxon>Boraginales</taxon>
        <taxon>Boraginaceae</taxon>
        <taxon>Boraginoideae</taxon>
        <taxon>Lithospermeae</taxon>
        <taxon>Lithospermum</taxon>
    </lineage>
</organism>
<name>A0AAV3PUX4_LITER</name>
<dbReference type="AlphaFoldDB" id="A0AAV3PUX4"/>
<keyword evidence="2" id="KW-0805">Transcription regulation</keyword>
<dbReference type="PANTHER" id="PTHR34269">
    <property type="entry name" value="TRANSCRIPTION FACTOR B3-DOMAIN FAMILY-RELATED"/>
    <property type="match status" value="1"/>
</dbReference>